<dbReference type="Proteomes" id="UP001500689">
    <property type="component" value="Unassembled WGS sequence"/>
</dbReference>
<dbReference type="Gene3D" id="1.10.150.480">
    <property type="match status" value="1"/>
</dbReference>
<dbReference type="Pfam" id="PF08341">
    <property type="entry name" value="TED"/>
    <property type="match status" value="1"/>
</dbReference>
<dbReference type="InterPro" id="IPR019931">
    <property type="entry name" value="LPXTG_anchor"/>
</dbReference>
<evidence type="ECO:0000256" key="4">
    <source>
        <dbReference type="ARBA" id="ARBA00023088"/>
    </source>
</evidence>
<keyword evidence="4" id="KW-0572">Peptidoglycan-anchor</keyword>
<proteinExistence type="predicted"/>
<dbReference type="NCBIfam" id="TIGR01167">
    <property type="entry name" value="LPXTG_anchor"/>
    <property type="match status" value="1"/>
</dbReference>
<evidence type="ECO:0000256" key="5">
    <source>
        <dbReference type="SAM" id="MobiDB-lite"/>
    </source>
</evidence>
<dbReference type="InterPro" id="IPR013552">
    <property type="entry name" value="Thioester_dom"/>
</dbReference>
<organism evidence="9 10">
    <name type="scientific">Amycolatopsis ultiminotia</name>
    <dbReference type="NCBI Taxonomy" id="543629"/>
    <lineage>
        <taxon>Bacteria</taxon>
        <taxon>Bacillati</taxon>
        <taxon>Actinomycetota</taxon>
        <taxon>Actinomycetes</taxon>
        <taxon>Pseudonocardiales</taxon>
        <taxon>Pseudonocardiaceae</taxon>
        <taxon>Amycolatopsis</taxon>
    </lineage>
</organism>
<feature type="transmembrane region" description="Helical" evidence="6">
    <location>
        <begin position="361"/>
        <end position="382"/>
    </location>
</feature>
<protein>
    <submittedName>
        <fullName evidence="9">Thioester domain-containing protein</fullName>
    </submittedName>
</protein>
<gene>
    <name evidence="9" type="ORF">GCM10022222_79810</name>
</gene>
<evidence type="ECO:0000256" key="3">
    <source>
        <dbReference type="ARBA" id="ARBA00022729"/>
    </source>
</evidence>
<reference evidence="10" key="1">
    <citation type="journal article" date="2019" name="Int. J. Syst. Evol. Microbiol.">
        <title>The Global Catalogue of Microorganisms (GCM) 10K type strain sequencing project: providing services to taxonomists for standard genome sequencing and annotation.</title>
        <authorList>
            <consortium name="The Broad Institute Genomics Platform"/>
            <consortium name="The Broad Institute Genome Sequencing Center for Infectious Disease"/>
            <person name="Wu L."/>
            <person name="Ma J."/>
        </authorList>
    </citation>
    <scope>NUCLEOTIDE SEQUENCE [LARGE SCALE GENOMIC DNA]</scope>
    <source>
        <strain evidence="10">JCM 16898</strain>
    </source>
</reference>
<keyword evidence="6" id="KW-0812">Transmembrane</keyword>
<evidence type="ECO:0000256" key="7">
    <source>
        <dbReference type="SAM" id="SignalP"/>
    </source>
</evidence>
<feature type="signal peptide" evidence="7">
    <location>
        <begin position="1"/>
        <end position="30"/>
    </location>
</feature>
<dbReference type="NCBIfam" id="TIGR03934">
    <property type="entry name" value="TQXA_dom"/>
    <property type="match status" value="1"/>
</dbReference>
<sequence>MHSRSVLVRGGIAAVSAAAALMVAAPAAGADTGAQAQNGAATGTVVQGGKSGYTVNLGGSEPTGTVLFNLKLADGSLLKMYCVQIEVSTRTGEDMVEHSWDDYPDAKSPFRKNNDKINWVLQHGYPATAADALAKTVTGKGAQLHGGLSTIEAITATQAAVWHYSDGKDLDRDKPLASNAPAEDAADVLAAYDYLTGSDNTGIGEQPKPALTISPAKADGAAGGKIGPFTVSTTGEITDLTSKLPEGVKLVDAEGNEVKTADVKDGSKLYLDVAEDAKPGTADLAIKAAGHVETGRLFVAKDYAKHPAQSLIVAQSQKTSVEAAATGTWTEAAPAPSTPAPSSPAPAAGGQTPLANTGVNAAIPIGVGAALVIAGGAMLLLVRRRRSNV</sequence>
<dbReference type="PROSITE" id="PS50847">
    <property type="entry name" value="GRAM_POS_ANCHORING"/>
    <property type="match status" value="1"/>
</dbReference>
<keyword evidence="6" id="KW-0472">Membrane</keyword>
<keyword evidence="6" id="KW-1133">Transmembrane helix</keyword>
<keyword evidence="10" id="KW-1185">Reference proteome</keyword>
<keyword evidence="1" id="KW-0134">Cell wall</keyword>
<evidence type="ECO:0000256" key="1">
    <source>
        <dbReference type="ARBA" id="ARBA00022512"/>
    </source>
</evidence>
<keyword evidence="2" id="KW-0964">Secreted</keyword>
<evidence type="ECO:0000256" key="2">
    <source>
        <dbReference type="ARBA" id="ARBA00022525"/>
    </source>
</evidence>
<accession>A0ABP6YG67</accession>
<comment type="caution">
    <text evidence="9">The sequence shown here is derived from an EMBL/GenBank/DDBJ whole genome shotgun (WGS) entry which is preliminary data.</text>
</comment>
<evidence type="ECO:0000313" key="9">
    <source>
        <dbReference type="EMBL" id="GAA3583089.1"/>
    </source>
</evidence>
<evidence type="ECO:0000313" key="10">
    <source>
        <dbReference type="Proteomes" id="UP001500689"/>
    </source>
</evidence>
<evidence type="ECO:0000259" key="8">
    <source>
        <dbReference type="PROSITE" id="PS50847"/>
    </source>
</evidence>
<dbReference type="RefSeq" id="WP_344868657.1">
    <property type="nucleotide sequence ID" value="NZ_BAAAZN010000028.1"/>
</dbReference>
<feature type="chain" id="PRO_5047438286" evidence="7">
    <location>
        <begin position="31"/>
        <end position="389"/>
    </location>
</feature>
<feature type="domain" description="Gram-positive cocci surface proteins LPxTG" evidence="8">
    <location>
        <begin position="354"/>
        <end position="389"/>
    </location>
</feature>
<name>A0ABP6YG67_9PSEU</name>
<evidence type="ECO:0000256" key="6">
    <source>
        <dbReference type="SAM" id="Phobius"/>
    </source>
</evidence>
<feature type="region of interest" description="Disordered" evidence="5">
    <location>
        <begin position="329"/>
        <end position="351"/>
    </location>
</feature>
<dbReference type="InterPro" id="IPR023849">
    <property type="entry name" value="TQXA_dom"/>
</dbReference>
<dbReference type="EMBL" id="BAAAZN010000028">
    <property type="protein sequence ID" value="GAA3583089.1"/>
    <property type="molecule type" value="Genomic_DNA"/>
</dbReference>
<keyword evidence="3 7" id="KW-0732">Signal</keyword>